<sequence>MRYLFKLTAAQWDKQSEFEQCCGLKLISVEVTYFKTHDTESNRAFGYAQKSASFPSVLAVTLMSTRTHLVFDAAFGPVTESEISYAQQLVGSAPEKSLTLFDRGFMSAELFSSWQGSGENTH</sequence>
<feature type="domain" description="Transposase IS4-like" evidence="1">
    <location>
        <begin position="27"/>
        <end position="115"/>
    </location>
</feature>
<dbReference type="PANTHER" id="PTHR37529">
    <property type="entry name" value="TRANSPOSASE INSG FOR INSERTION SEQUENCE ELEMENT IS4-RELATED"/>
    <property type="match status" value="1"/>
</dbReference>
<reference evidence="3" key="1">
    <citation type="journal article" date="2019" name="Int. J. Syst. Evol. Microbiol.">
        <title>The Global Catalogue of Microorganisms (GCM) 10K type strain sequencing project: providing services to taxonomists for standard genome sequencing and annotation.</title>
        <authorList>
            <consortium name="The Broad Institute Genomics Platform"/>
            <consortium name="The Broad Institute Genome Sequencing Center for Infectious Disease"/>
            <person name="Wu L."/>
            <person name="Ma J."/>
        </authorList>
    </citation>
    <scope>NUCLEOTIDE SEQUENCE [LARGE SCALE GENOMIC DNA]</scope>
    <source>
        <strain evidence="3">KCTC 42730</strain>
    </source>
</reference>
<name>A0ABV7CL42_9GAMM</name>
<dbReference type="PANTHER" id="PTHR37529:SF1">
    <property type="entry name" value="TRANSPOSASE INSG FOR INSERTION SEQUENCE ELEMENT IS4-RELATED"/>
    <property type="match status" value="1"/>
</dbReference>
<evidence type="ECO:0000259" key="1">
    <source>
        <dbReference type="Pfam" id="PF01609"/>
    </source>
</evidence>
<dbReference type="InterPro" id="IPR012337">
    <property type="entry name" value="RNaseH-like_sf"/>
</dbReference>
<dbReference type="Proteomes" id="UP001595453">
    <property type="component" value="Unassembled WGS sequence"/>
</dbReference>
<organism evidence="2 3">
    <name type="scientific">Pseudoalteromonas fenneropenaei</name>
    <dbReference type="NCBI Taxonomy" id="1737459"/>
    <lineage>
        <taxon>Bacteria</taxon>
        <taxon>Pseudomonadati</taxon>
        <taxon>Pseudomonadota</taxon>
        <taxon>Gammaproteobacteria</taxon>
        <taxon>Alteromonadales</taxon>
        <taxon>Pseudoalteromonadaceae</taxon>
        <taxon>Pseudoalteromonas</taxon>
    </lineage>
</organism>
<comment type="caution">
    <text evidence="2">The sequence shown here is derived from an EMBL/GenBank/DDBJ whole genome shotgun (WGS) entry which is preliminary data.</text>
</comment>
<evidence type="ECO:0000313" key="2">
    <source>
        <dbReference type="EMBL" id="MFC3033260.1"/>
    </source>
</evidence>
<gene>
    <name evidence="2" type="ORF">ACFOEE_12085</name>
</gene>
<dbReference type="RefSeq" id="WP_377124565.1">
    <property type="nucleotide sequence ID" value="NZ_JBHRSD010000018.1"/>
</dbReference>
<dbReference type="EMBL" id="JBHRSD010000018">
    <property type="protein sequence ID" value="MFC3033260.1"/>
    <property type="molecule type" value="Genomic_DNA"/>
</dbReference>
<dbReference type="SUPFAM" id="SSF53098">
    <property type="entry name" value="Ribonuclease H-like"/>
    <property type="match status" value="1"/>
</dbReference>
<proteinExistence type="predicted"/>
<keyword evidence="3" id="KW-1185">Reference proteome</keyword>
<dbReference type="Pfam" id="PF01609">
    <property type="entry name" value="DDE_Tnp_1"/>
    <property type="match status" value="1"/>
</dbReference>
<evidence type="ECO:0000313" key="3">
    <source>
        <dbReference type="Proteomes" id="UP001595453"/>
    </source>
</evidence>
<dbReference type="InterPro" id="IPR002559">
    <property type="entry name" value="Transposase_11"/>
</dbReference>
<accession>A0ABV7CL42</accession>
<protein>
    <submittedName>
        <fullName evidence="2">Transposase</fullName>
    </submittedName>
</protein>